<keyword evidence="2" id="KW-0378">Hydrolase</keyword>
<evidence type="ECO:0000256" key="2">
    <source>
        <dbReference type="ARBA" id="ARBA00022801"/>
    </source>
</evidence>
<dbReference type="InterPro" id="IPR020084">
    <property type="entry name" value="NUDIX_hydrolase_CS"/>
</dbReference>
<feature type="domain" description="Nudix hydrolase" evidence="4">
    <location>
        <begin position="12"/>
        <end position="147"/>
    </location>
</feature>
<dbReference type="Gene3D" id="3.90.79.10">
    <property type="entry name" value="Nucleoside Triphosphate Pyrophosphohydrolase"/>
    <property type="match status" value="1"/>
</dbReference>
<dbReference type="SUPFAM" id="SSF46785">
    <property type="entry name" value="Winged helix' DNA-binding domain"/>
    <property type="match status" value="1"/>
</dbReference>
<dbReference type="EMBL" id="JBHRYC010000059">
    <property type="protein sequence ID" value="MFC3638179.1"/>
    <property type="molecule type" value="Genomic_DNA"/>
</dbReference>
<name>A0ABV7UHJ0_9HYPH</name>
<accession>A0ABV7UHJ0</accession>
<dbReference type="InterPro" id="IPR036390">
    <property type="entry name" value="WH_DNA-bd_sf"/>
</dbReference>
<comment type="caution">
    <text evidence="5">The sequence shown here is derived from an EMBL/GenBank/DDBJ whole genome shotgun (WGS) entry which is preliminary data.</text>
</comment>
<dbReference type="Pfam" id="PF00293">
    <property type="entry name" value="NUDIX"/>
    <property type="match status" value="1"/>
</dbReference>
<evidence type="ECO:0000259" key="4">
    <source>
        <dbReference type="PROSITE" id="PS51462"/>
    </source>
</evidence>
<dbReference type="InterPro" id="IPR015797">
    <property type="entry name" value="NUDIX_hydrolase-like_dom_sf"/>
</dbReference>
<dbReference type="SUPFAM" id="SSF55811">
    <property type="entry name" value="Nudix"/>
    <property type="match status" value="1"/>
</dbReference>
<gene>
    <name evidence="5" type="ORF">ACFONL_12495</name>
</gene>
<dbReference type="InterPro" id="IPR000086">
    <property type="entry name" value="NUDIX_hydrolase_dom"/>
</dbReference>
<evidence type="ECO:0000313" key="5">
    <source>
        <dbReference type="EMBL" id="MFC3638179.1"/>
    </source>
</evidence>
<protein>
    <submittedName>
        <fullName evidence="5">NUDIX domain-containing protein</fullName>
    </submittedName>
</protein>
<dbReference type="PANTHER" id="PTHR43736:SF4">
    <property type="entry name" value="SLR1690 PROTEIN"/>
    <property type="match status" value="1"/>
</dbReference>
<dbReference type="InterPro" id="IPR036388">
    <property type="entry name" value="WH-like_DNA-bd_sf"/>
</dbReference>
<dbReference type="RefSeq" id="WP_191321446.1">
    <property type="nucleotide sequence ID" value="NZ_BNCG01000082.1"/>
</dbReference>
<dbReference type="Gene3D" id="1.10.10.10">
    <property type="entry name" value="Winged helix-like DNA-binding domain superfamily/Winged helix DNA-binding domain"/>
    <property type="match status" value="1"/>
</dbReference>
<feature type="region of interest" description="Disordered" evidence="3">
    <location>
        <begin position="209"/>
        <end position="235"/>
    </location>
</feature>
<keyword evidence="6" id="KW-1185">Reference proteome</keyword>
<reference evidence="6" key="1">
    <citation type="journal article" date="2019" name="Int. J. Syst. Evol. Microbiol.">
        <title>The Global Catalogue of Microorganisms (GCM) 10K type strain sequencing project: providing services to taxonomists for standard genome sequencing and annotation.</title>
        <authorList>
            <consortium name="The Broad Institute Genomics Platform"/>
            <consortium name="The Broad Institute Genome Sequencing Center for Infectious Disease"/>
            <person name="Wu L."/>
            <person name="Ma J."/>
        </authorList>
    </citation>
    <scope>NUCLEOTIDE SEQUENCE [LARGE SCALE GENOMIC DNA]</scope>
    <source>
        <strain evidence="6">KCTC 42282</strain>
    </source>
</reference>
<organism evidence="5 6">
    <name type="scientific">Camelimonas fluminis</name>
    <dbReference type="NCBI Taxonomy" id="1576911"/>
    <lineage>
        <taxon>Bacteria</taxon>
        <taxon>Pseudomonadati</taxon>
        <taxon>Pseudomonadota</taxon>
        <taxon>Alphaproteobacteria</taxon>
        <taxon>Hyphomicrobiales</taxon>
        <taxon>Chelatococcaceae</taxon>
        <taxon>Camelimonas</taxon>
    </lineage>
</organism>
<evidence type="ECO:0000256" key="3">
    <source>
        <dbReference type="SAM" id="MobiDB-lite"/>
    </source>
</evidence>
<comment type="cofactor">
    <cofactor evidence="1">
        <name>Mg(2+)</name>
        <dbReference type="ChEBI" id="CHEBI:18420"/>
    </cofactor>
</comment>
<evidence type="ECO:0000313" key="6">
    <source>
        <dbReference type="Proteomes" id="UP001595704"/>
    </source>
</evidence>
<dbReference type="PROSITE" id="PS00893">
    <property type="entry name" value="NUDIX_BOX"/>
    <property type="match status" value="1"/>
</dbReference>
<dbReference type="Proteomes" id="UP001595704">
    <property type="component" value="Unassembled WGS sequence"/>
</dbReference>
<dbReference type="Pfam" id="PF21906">
    <property type="entry name" value="WHD_NrtR"/>
    <property type="match status" value="1"/>
</dbReference>
<dbReference type="InterPro" id="IPR054105">
    <property type="entry name" value="WHD_NrtR"/>
</dbReference>
<sequence>MNASRYADGYARPSLAADIALFTVINGELHLLLIERGESPFKGHWALPGGFVQEYEPIADCARRELGEETGFKAALLEQFGIFDQKGRDPRGWYISVAFMAMTSEKDATIKAGTDAADTRWFPVSHLPDRLAFDHSEIIERALEELGERAGRFDQAIMDPLFAMLPEHFTLSQLQEAFDAIHAGRSKEDKQESDKRNFRKRVLALPGLQAIPGATQRGKHRPAQLYKYNTDRSSG</sequence>
<evidence type="ECO:0000256" key="1">
    <source>
        <dbReference type="ARBA" id="ARBA00001946"/>
    </source>
</evidence>
<proteinExistence type="predicted"/>
<dbReference type="PROSITE" id="PS51462">
    <property type="entry name" value="NUDIX"/>
    <property type="match status" value="1"/>
</dbReference>
<dbReference type="CDD" id="cd18873">
    <property type="entry name" value="NUDIX_NadM_like"/>
    <property type="match status" value="1"/>
</dbReference>
<dbReference type="PANTHER" id="PTHR43736">
    <property type="entry name" value="ADP-RIBOSE PYROPHOSPHATASE"/>
    <property type="match status" value="1"/>
</dbReference>